<organism evidence="1 2">
    <name type="scientific">Schistosoma bovis</name>
    <name type="common">Blood fluke</name>
    <dbReference type="NCBI Taxonomy" id="6184"/>
    <lineage>
        <taxon>Eukaryota</taxon>
        <taxon>Metazoa</taxon>
        <taxon>Spiralia</taxon>
        <taxon>Lophotrochozoa</taxon>
        <taxon>Platyhelminthes</taxon>
        <taxon>Trematoda</taxon>
        <taxon>Digenea</taxon>
        <taxon>Strigeidida</taxon>
        <taxon>Schistosomatoidea</taxon>
        <taxon>Schistosomatidae</taxon>
        <taxon>Schistosoma</taxon>
    </lineage>
</organism>
<evidence type="ECO:0000313" key="2">
    <source>
        <dbReference type="Proteomes" id="UP000290809"/>
    </source>
</evidence>
<sequence>MRANMDVLESKEEVLLLLLLWRRTRGTGVTYDEVDDTDRVEADVFAGVPDMQLVETTNYGLVYRVELTDEADALARDT</sequence>
<reference evidence="1 2" key="1">
    <citation type="journal article" date="2019" name="PLoS Pathog.">
        <title>Genome sequence of the bovine parasite Schistosoma bovis Tanzania.</title>
        <authorList>
            <person name="Oey H."/>
            <person name="Zakrzewski M."/>
            <person name="Gobert G."/>
            <person name="Gravermann K."/>
            <person name="Stoye J."/>
            <person name="Jones M."/>
            <person name="Mcmanus D."/>
            <person name="Krause L."/>
        </authorList>
    </citation>
    <scope>NUCLEOTIDE SEQUENCE [LARGE SCALE GENOMIC DNA]</scope>
    <source>
        <strain evidence="1 2">TAN1997</strain>
    </source>
</reference>
<gene>
    <name evidence="1" type="ORF">DC041_0006360</name>
</gene>
<protein>
    <submittedName>
        <fullName evidence="1">Uncharacterized protein</fullName>
    </submittedName>
</protein>
<evidence type="ECO:0000313" key="1">
    <source>
        <dbReference type="EMBL" id="RTG80409.1"/>
    </source>
</evidence>
<feature type="non-terminal residue" evidence="1">
    <location>
        <position position="78"/>
    </location>
</feature>
<proteinExistence type="predicted"/>
<keyword evidence="2" id="KW-1185">Reference proteome</keyword>
<dbReference type="EMBL" id="QMKO01004178">
    <property type="protein sequence ID" value="RTG80409.1"/>
    <property type="molecule type" value="Genomic_DNA"/>
</dbReference>
<dbReference type="AlphaFoldDB" id="A0A430PYA8"/>
<dbReference type="Proteomes" id="UP000290809">
    <property type="component" value="Unassembled WGS sequence"/>
</dbReference>
<accession>A0A430PYA8</accession>
<comment type="caution">
    <text evidence="1">The sequence shown here is derived from an EMBL/GenBank/DDBJ whole genome shotgun (WGS) entry which is preliminary data.</text>
</comment>
<name>A0A430PYA8_SCHBO</name>